<dbReference type="GO" id="GO:0009245">
    <property type="term" value="P:lipid A biosynthetic process"/>
    <property type="evidence" value="ECO:0007669"/>
    <property type="project" value="UniProtKB-UniRule"/>
</dbReference>
<feature type="domain" description="MobA-like NTP transferase" evidence="19">
    <location>
        <begin position="7"/>
        <end position="119"/>
    </location>
</feature>
<dbReference type="EC" id="2.3.1.157" evidence="18"/>
<evidence type="ECO:0000259" key="19">
    <source>
        <dbReference type="Pfam" id="PF12804"/>
    </source>
</evidence>
<feature type="binding site" evidence="18">
    <location>
        <position position="231"/>
    </location>
    <ligand>
        <name>UDP-N-acetyl-alpha-D-glucosamine</name>
        <dbReference type="ChEBI" id="CHEBI:57705"/>
    </ligand>
</feature>
<dbReference type="InterPro" id="IPR029044">
    <property type="entry name" value="Nucleotide-diphossugar_trans"/>
</dbReference>
<feature type="binding site" evidence="18">
    <location>
        <position position="337"/>
    </location>
    <ligand>
        <name>UDP-N-acetyl-alpha-D-glucosamine</name>
        <dbReference type="ChEBI" id="CHEBI:57705"/>
    </ligand>
</feature>
<feature type="region of interest" description="Linker" evidence="18">
    <location>
        <begin position="234"/>
        <end position="254"/>
    </location>
</feature>
<comment type="catalytic activity">
    <reaction evidence="16 18">
        <text>N-acetyl-alpha-D-glucosamine 1-phosphate + UTP + H(+) = UDP-N-acetyl-alpha-D-glucosamine + diphosphate</text>
        <dbReference type="Rhea" id="RHEA:13509"/>
        <dbReference type="ChEBI" id="CHEBI:15378"/>
        <dbReference type="ChEBI" id="CHEBI:33019"/>
        <dbReference type="ChEBI" id="CHEBI:46398"/>
        <dbReference type="ChEBI" id="CHEBI:57705"/>
        <dbReference type="ChEBI" id="CHEBI:57776"/>
        <dbReference type="EC" id="2.7.7.23"/>
    </reaction>
</comment>
<evidence type="ECO:0000256" key="13">
    <source>
        <dbReference type="ARBA" id="ARBA00023315"/>
    </source>
</evidence>
<comment type="caution">
    <text evidence="18">Lacks conserved residue(s) required for the propagation of feature annotation.</text>
</comment>
<evidence type="ECO:0000256" key="16">
    <source>
        <dbReference type="ARBA" id="ARBA00048493"/>
    </source>
</evidence>
<comment type="similarity">
    <text evidence="2 18">In the C-terminal section; belongs to the transferase hexapeptide repeat family.</text>
</comment>
<dbReference type="GO" id="GO:0009252">
    <property type="term" value="P:peptidoglycan biosynthetic process"/>
    <property type="evidence" value="ECO:0007669"/>
    <property type="project" value="UniProtKB-UniRule"/>
</dbReference>
<comment type="subcellular location">
    <subcellularLocation>
        <location evidence="1 18">Cytoplasm</location>
    </subcellularLocation>
</comment>
<feature type="active site" description="Proton acceptor" evidence="18">
    <location>
        <position position="367"/>
    </location>
</feature>
<feature type="binding site" evidence="18">
    <location>
        <position position="370"/>
    </location>
    <ligand>
        <name>UDP-N-acetyl-alpha-D-glucosamine</name>
        <dbReference type="ChEBI" id="CHEBI:57705"/>
    </ligand>
</feature>
<dbReference type="Gene3D" id="3.90.550.10">
    <property type="entry name" value="Spore Coat Polysaccharide Biosynthesis Protein SpsA, Chain A"/>
    <property type="match status" value="1"/>
</dbReference>
<evidence type="ECO:0000256" key="9">
    <source>
        <dbReference type="ARBA" id="ARBA00022842"/>
    </source>
</evidence>
<dbReference type="SUPFAM" id="SSF51161">
    <property type="entry name" value="Trimeric LpxA-like enzymes"/>
    <property type="match status" value="1"/>
</dbReference>
<keyword evidence="4 18" id="KW-0963">Cytoplasm</keyword>
<feature type="binding site" evidence="18">
    <location>
        <position position="74"/>
    </location>
    <ligand>
        <name>UDP-N-acetyl-alpha-D-glucosamine</name>
        <dbReference type="ChEBI" id="CHEBI:57705"/>
    </ligand>
</feature>
<evidence type="ECO:0000256" key="8">
    <source>
        <dbReference type="ARBA" id="ARBA00022737"/>
    </source>
</evidence>
<dbReference type="EMBL" id="UGOD01000001">
    <property type="protein sequence ID" value="STX52902.1"/>
    <property type="molecule type" value="Genomic_DNA"/>
</dbReference>
<dbReference type="GO" id="GO:0071555">
    <property type="term" value="P:cell wall organization"/>
    <property type="evidence" value="ECO:0007669"/>
    <property type="project" value="UniProtKB-KW"/>
</dbReference>
<dbReference type="GO" id="GO:0003977">
    <property type="term" value="F:UDP-N-acetylglucosamine diphosphorylase activity"/>
    <property type="evidence" value="ECO:0007669"/>
    <property type="project" value="UniProtKB-UniRule"/>
</dbReference>
<dbReference type="CDD" id="cd02540">
    <property type="entry name" value="GT2_GlmU_N_bac"/>
    <property type="match status" value="1"/>
</dbReference>
<evidence type="ECO:0000256" key="1">
    <source>
        <dbReference type="ARBA" id="ARBA00004496"/>
    </source>
</evidence>
<evidence type="ECO:0000256" key="2">
    <source>
        <dbReference type="ARBA" id="ARBA00007707"/>
    </source>
</evidence>
<comment type="pathway">
    <text evidence="18">Nucleotide-sugar biosynthesis; UDP-N-acetyl-alpha-D-glucosamine biosynthesis; N-acetyl-alpha-D-glucosamine 1-phosphate from alpha-D-glucosamine 6-phosphate (route II): step 2/2.</text>
</comment>
<protein>
    <recommendedName>
        <fullName evidence="18">Bifunctional protein GlmU</fullName>
    </recommendedName>
    <domain>
        <recommendedName>
            <fullName evidence="18">UDP-N-acetylglucosamine pyrophosphorylase</fullName>
            <ecNumber evidence="18">2.7.7.23</ecNumber>
        </recommendedName>
        <alternativeName>
            <fullName evidence="18">N-acetylglucosamine-1-phosphate uridyltransferase</fullName>
        </alternativeName>
    </domain>
    <domain>
        <recommendedName>
            <fullName evidence="18">Glucosamine-1-phosphate N-acetyltransferase</fullName>
            <ecNumber evidence="18">2.3.1.157</ecNumber>
        </recommendedName>
    </domain>
</protein>
<evidence type="ECO:0000256" key="14">
    <source>
        <dbReference type="ARBA" id="ARBA00023316"/>
    </source>
</evidence>
<dbReference type="GO" id="GO:0019134">
    <property type="term" value="F:glucosamine-1-phosphate N-acetyltransferase activity"/>
    <property type="evidence" value="ECO:0007669"/>
    <property type="project" value="UniProtKB-UniRule"/>
</dbReference>
<feature type="binding site" evidence="18">
    <location>
        <position position="143"/>
    </location>
    <ligand>
        <name>UDP-N-acetyl-alpha-D-glucosamine</name>
        <dbReference type="ChEBI" id="CHEBI:57705"/>
    </ligand>
</feature>
<feature type="binding site" evidence="18">
    <location>
        <begin position="9"/>
        <end position="12"/>
    </location>
    <ligand>
        <name>UDP-N-acetyl-alpha-D-glucosamine</name>
        <dbReference type="ChEBI" id="CHEBI:57705"/>
    </ligand>
</feature>
<keyword evidence="5 18" id="KW-0808">Transferase</keyword>
<feature type="binding site" evidence="18">
    <location>
        <position position="103"/>
    </location>
    <ligand>
        <name>Mg(2+)</name>
        <dbReference type="ChEBI" id="CHEBI:18420"/>
    </ligand>
</feature>
<evidence type="ECO:0000313" key="20">
    <source>
        <dbReference type="EMBL" id="STX52902.1"/>
    </source>
</evidence>
<feature type="binding site" evidence="18">
    <location>
        <position position="231"/>
    </location>
    <ligand>
        <name>Mg(2+)</name>
        <dbReference type="ChEBI" id="CHEBI:18420"/>
    </ligand>
</feature>
<dbReference type="GO" id="GO:0000287">
    <property type="term" value="F:magnesium ion binding"/>
    <property type="evidence" value="ECO:0007669"/>
    <property type="project" value="UniProtKB-UniRule"/>
</dbReference>
<feature type="binding site" evidence="18">
    <location>
        <position position="355"/>
    </location>
    <ligand>
        <name>UDP-N-acetyl-alpha-D-glucosamine</name>
        <dbReference type="ChEBI" id="CHEBI:57705"/>
    </ligand>
</feature>
<proteinExistence type="inferred from homology"/>
<dbReference type="NCBIfam" id="TIGR01173">
    <property type="entry name" value="glmU"/>
    <property type="match status" value="1"/>
</dbReference>
<evidence type="ECO:0000256" key="10">
    <source>
        <dbReference type="ARBA" id="ARBA00022960"/>
    </source>
</evidence>
<dbReference type="InterPro" id="IPR005882">
    <property type="entry name" value="Bifunctional_GlmU"/>
</dbReference>
<dbReference type="UniPathway" id="UPA00973"/>
<dbReference type="AlphaFoldDB" id="A0A378JXE8"/>
<feature type="binding site" evidence="18">
    <location>
        <position position="409"/>
    </location>
    <ligand>
        <name>acetyl-CoA</name>
        <dbReference type="ChEBI" id="CHEBI:57288"/>
    </ligand>
</feature>
<name>A0A378JXE8_9GAMM</name>
<dbReference type="SUPFAM" id="SSF53448">
    <property type="entry name" value="Nucleotide-diphospho-sugar transferases"/>
    <property type="match status" value="1"/>
</dbReference>
<feature type="binding site" evidence="18">
    <location>
        <position position="158"/>
    </location>
    <ligand>
        <name>UDP-N-acetyl-alpha-D-glucosamine</name>
        <dbReference type="ChEBI" id="CHEBI:57705"/>
    </ligand>
</feature>
<dbReference type="Pfam" id="PF12804">
    <property type="entry name" value="NTP_transf_3"/>
    <property type="match status" value="1"/>
</dbReference>
<evidence type="ECO:0000256" key="11">
    <source>
        <dbReference type="ARBA" id="ARBA00022984"/>
    </source>
</evidence>
<keyword evidence="12 18" id="KW-0511">Multifunctional enzyme</keyword>
<keyword evidence="6 18" id="KW-0548">Nucleotidyltransferase</keyword>
<dbReference type="CDD" id="cd03353">
    <property type="entry name" value="LbH_GlmU_C"/>
    <property type="match status" value="1"/>
</dbReference>
<evidence type="ECO:0000256" key="5">
    <source>
        <dbReference type="ARBA" id="ARBA00022679"/>
    </source>
</evidence>
<evidence type="ECO:0000256" key="3">
    <source>
        <dbReference type="ARBA" id="ARBA00007947"/>
    </source>
</evidence>
<comment type="pathway">
    <text evidence="18">Nucleotide-sugar biosynthesis; UDP-N-acetyl-alpha-D-glucosamine biosynthesis; UDP-N-acetyl-alpha-D-glucosamine from N-acetyl-alpha-D-glucosamine 1-phosphate: step 1/1.</text>
</comment>
<dbReference type="GO" id="GO:0008360">
    <property type="term" value="P:regulation of cell shape"/>
    <property type="evidence" value="ECO:0007669"/>
    <property type="project" value="UniProtKB-KW"/>
</dbReference>
<comment type="pathway">
    <text evidence="18">Bacterial outer membrane biogenesis; LPS lipid A biosynthesis.</text>
</comment>
<keyword evidence="10 18" id="KW-0133">Cell shape</keyword>
<comment type="catalytic activity">
    <reaction evidence="15 18">
        <text>alpha-D-glucosamine 1-phosphate + acetyl-CoA = N-acetyl-alpha-D-glucosamine 1-phosphate + CoA + H(+)</text>
        <dbReference type="Rhea" id="RHEA:13725"/>
        <dbReference type="ChEBI" id="CHEBI:15378"/>
        <dbReference type="ChEBI" id="CHEBI:57287"/>
        <dbReference type="ChEBI" id="CHEBI:57288"/>
        <dbReference type="ChEBI" id="CHEBI:57776"/>
        <dbReference type="ChEBI" id="CHEBI:58516"/>
        <dbReference type="EC" id="2.3.1.157"/>
    </reaction>
</comment>
<dbReference type="Gene3D" id="2.160.10.10">
    <property type="entry name" value="Hexapeptide repeat proteins"/>
    <property type="match status" value="1"/>
</dbReference>
<dbReference type="UniPathway" id="UPA00113">
    <property type="reaction ID" value="UER00532"/>
</dbReference>
<dbReference type="PANTHER" id="PTHR43584">
    <property type="entry name" value="NUCLEOTIDYL TRANSFERASE"/>
    <property type="match status" value="1"/>
</dbReference>
<sequence>MISLEIIILAAGQGKRMYSAKPKVLHTLAGVPLLQHVITTAQQLKPAAIHIVYGHGGEQVRQELNNLEVNWISQDQQLGTGHAVKQALSHLSINSQVLILSGDVPLIQVHTLQKLVEMACSFNKSIGSLALLVANLPDPTGLGRIIRDHTGAIKEIVEEKDATLEQKQVNEIYTGICCIPAKDLERWLPLLNNNNAQKEYYLTEIISFAVHEGYSINSFTTEDNLEIQGVNTRLQLQQMERAWQQRQAEQLLLSGVMIADANRIDIRGKLVCGRDVFIDVNCIFIGDVIIGDNCSIGPNCVLTNVTLGTGSEILANSVLEKCKIEEQCQIGPFARLRPGTQLGRQCKIGNFVETKNAVFAEGSKASHLSYLGDVTLGKDVNIGAGTITCNYDGANKHQTIIEDGAFIGSDTQLVAPVKVGAYATVGAGSTIRKDVPAGELTICENRQKTILGWKRPIKKK</sequence>
<organism evidence="20 21">
    <name type="scientific">Legionella busanensis</name>
    <dbReference type="NCBI Taxonomy" id="190655"/>
    <lineage>
        <taxon>Bacteria</taxon>
        <taxon>Pseudomonadati</taxon>
        <taxon>Pseudomonadota</taxon>
        <taxon>Gammaproteobacteria</taxon>
        <taxon>Legionellales</taxon>
        <taxon>Legionellaceae</taxon>
        <taxon>Legionella</taxon>
    </lineage>
</organism>
<keyword evidence="9 18" id="KW-0460">Magnesium</keyword>
<gene>
    <name evidence="20" type="primary">glmU_2</name>
    <name evidence="18" type="synonym">glmU</name>
    <name evidence="20" type="ORF">NCTC13316_03028</name>
</gene>
<feature type="region of interest" description="Pyrophosphorylase" evidence="18">
    <location>
        <begin position="1"/>
        <end position="233"/>
    </location>
</feature>
<feature type="binding site" evidence="18">
    <location>
        <begin position="101"/>
        <end position="103"/>
    </location>
    <ligand>
        <name>UDP-N-acetyl-alpha-D-glucosamine</name>
        <dbReference type="ChEBI" id="CHEBI:57705"/>
    </ligand>
</feature>
<feature type="binding site" evidence="18">
    <location>
        <position position="384"/>
    </location>
    <ligand>
        <name>acetyl-CoA</name>
        <dbReference type="ChEBI" id="CHEBI:57288"/>
    </ligand>
</feature>
<evidence type="ECO:0000256" key="17">
    <source>
        <dbReference type="ARBA" id="ARBA00049628"/>
    </source>
</evidence>
<comment type="similarity">
    <text evidence="3 18">In the N-terminal section; belongs to the N-acetylglucosamine-1-phosphate uridyltransferase family.</text>
</comment>
<dbReference type="GO" id="GO:0005737">
    <property type="term" value="C:cytoplasm"/>
    <property type="evidence" value="ECO:0007669"/>
    <property type="project" value="UniProtKB-SubCell"/>
</dbReference>
<dbReference type="Proteomes" id="UP000254794">
    <property type="component" value="Unassembled WGS sequence"/>
</dbReference>
<keyword evidence="21" id="KW-1185">Reference proteome</keyword>
<dbReference type="GO" id="GO:0000902">
    <property type="term" value="P:cell morphogenesis"/>
    <property type="evidence" value="ECO:0007669"/>
    <property type="project" value="UniProtKB-UniRule"/>
</dbReference>
<dbReference type="InterPro" id="IPR025877">
    <property type="entry name" value="MobA-like_NTP_Trfase"/>
</dbReference>
<dbReference type="PANTHER" id="PTHR43584:SF3">
    <property type="entry name" value="BIFUNCTIONAL PROTEIN GLMU"/>
    <property type="match status" value="1"/>
</dbReference>
<dbReference type="Pfam" id="PF00132">
    <property type="entry name" value="Hexapep"/>
    <property type="match status" value="3"/>
</dbReference>
<dbReference type="GO" id="GO:0006048">
    <property type="term" value="P:UDP-N-acetylglucosamine biosynthetic process"/>
    <property type="evidence" value="ECO:0007669"/>
    <property type="project" value="UniProtKB-UniPathway"/>
</dbReference>
<feature type="binding site" evidence="18">
    <location>
        <position position="427"/>
    </location>
    <ligand>
        <name>acetyl-CoA</name>
        <dbReference type="ChEBI" id="CHEBI:57288"/>
    </ligand>
</feature>
<dbReference type="InterPro" id="IPR050065">
    <property type="entry name" value="GlmU-like"/>
</dbReference>
<keyword evidence="11 18" id="KW-0573">Peptidoglycan synthesis</keyword>
<dbReference type="PROSITE" id="PS00101">
    <property type="entry name" value="HEXAPEP_TRANSFERASES"/>
    <property type="match status" value="1"/>
</dbReference>
<keyword evidence="8 18" id="KW-0677">Repeat</keyword>
<comment type="subunit">
    <text evidence="18">Homotrimer.</text>
</comment>
<evidence type="ECO:0000313" key="21">
    <source>
        <dbReference type="Proteomes" id="UP000254794"/>
    </source>
</evidence>
<evidence type="ECO:0000256" key="15">
    <source>
        <dbReference type="ARBA" id="ARBA00048247"/>
    </source>
</evidence>
<evidence type="ECO:0000256" key="12">
    <source>
        <dbReference type="ARBA" id="ARBA00023268"/>
    </source>
</evidence>
<feature type="region of interest" description="N-acetyltransferase" evidence="18">
    <location>
        <begin position="255"/>
        <end position="460"/>
    </location>
</feature>
<keyword evidence="13 18" id="KW-0012">Acyltransferase</keyword>
<keyword evidence="7 18" id="KW-0479">Metal-binding</keyword>
<evidence type="ECO:0000256" key="6">
    <source>
        <dbReference type="ARBA" id="ARBA00022695"/>
    </source>
</evidence>
<dbReference type="InterPro" id="IPR018357">
    <property type="entry name" value="Hexapep_transf_CS"/>
</dbReference>
<comment type="function">
    <text evidence="17 18">Catalyzes the last two sequential reactions in the de novo biosynthetic pathway for UDP-N-acetylglucosamine (UDP-GlcNAc). The C-terminal domain catalyzes the transfer of acetyl group from acetyl coenzyme A to glucosamine-1-phosphate (GlcN-1-P) to produce N-acetylglucosamine-1-phosphate (GlcNAc-1-P), which is converted into UDP-GlcNAc by the transfer of uridine 5-monophosphate (from uridine 5-triphosphate), a reaction catalyzed by the N-terminal domain.</text>
</comment>
<evidence type="ECO:0000256" key="7">
    <source>
        <dbReference type="ARBA" id="ARBA00022723"/>
    </source>
</evidence>
<dbReference type="InterPro" id="IPR011004">
    <property type="entry name" value="Trimer_LpxA-like_sf"/>
</dbReference>
<feature type="binding site" evidence="18">
    <location>
        <begin position="79"/>
        <end position="80"/>
    </location>
    <ligand>
        <name>UDP-N-acetyl-alpha-D-glucosamine</name>
        <dbReference type="ChEBI" id="CHEBI:57705"/>
    </ligand>
</feature>
<feature type="binding site" evidence="18">
    <location>
        <position position="381"/>
    </location>
    <ligand>
        <name>UDP-N-acetyl-alpha-D-glucosamine</name>
        <dbReference type="ChEBI" id="CHEBI:57705"/>
    </ligand>
</feature>
<reference evidence="20 21" key="1">
    <citation type="submission" date="2018-06" db="EMBL/GenBank/DDBJ databases">
        <authorList>
            <consortium name="Pathogen Informatics"/>
            <person name="Doyle S."/>
        </authorList>
    </citation>
    <scope>NUCLEOTIDE SEQUENCE [LARGE SCALE GENOMIC DNA]</scope>
    <source>
        <strain evidence="20 21">NCTC13316</strain>
    </source>
</reference>
<feature type="binding site" evidence="18">
    <location>
        <begin position="390"/>
        <end position="391"/>
    </location>
    <ligand>
        <name>acetyl-CoA</name>
        <dbReference type="ChEBI" id="CHEBI:57288"/>
    </ligand>
</feature>
<evidence type="ECO:0000256" key="18">
    <source>
        <dbReference type="HAMAP-Rule" id="MF_01631"/>
    </source>
</evidence>
<dbReference type="InterPro" id="IPR001451">
    <property type="entry name" value="Hexapep"/>
</dbReference>
<dbReference type="GO" id="GO:0016020">
    <property type="term" value="C:membrane"/>
    <property type="evidence" value="ECO:0007669"/>
    <property type="project" value="GOC"/>
</dbReference>
<dbReference type="InterPro" id="IPR038009">
    <property type="entry name" value="GlmU_C_LbH"/>
</dbReference>
<feature type="binding site" evidence="18">
    <location>
        <position position="23"/>
    </location>
    <ligand>
        <name>UDP-N-acetyl-alpha-D-glucosamine</name>
        <dbReference type="ChEBI" id="CHEBI:57705"/>
    </ligand>
</feature>
<dbReference type="HAMAP" id="MF_01631">
    <property type="entry name" value="GlmU"/>
    <property type="match status" value="1"/>
</dbReference>
<accession>A0A378JXE8</accession>
<comment type="cofactor">
    <cofactor evidence="18">
        <name>Mg(2+)</name>
        <dbReference type="ChEBI" id="CHEBI:18420"/>
    </cofactor>
    <text evidence="18">Binds 1 Mg(2+) ion per subunit.</text>
</comment>
<evidence type="ECO:0000256" key="4">
    <source>
        <dbReference type="ARBA" id="ARBA00022490"/>
    </source>
</evidence>
<keyword evidence="14 18" id="KW-0961">Cell wall biogenesis/degradation</keyword>
<dbReference type="EC" id="2.7.7.23" evidence="18"/>